<protein>
    <submittedName>
        <fullName evidence="1">Uncharacterized protein</fullName>
    </submittedName>
</protein>
<sequence>MGANTWDDTPAATASDGFKPDDAFTPANDGFSPDAADDGFTGDFAAENISKHAGGGPEDGGCRVCGSDSHFARDCDQKPPNSGECYNCGEMGHSEADCTNPRVEREFTGTCRNCEQIGHRAADCPSAPPQICRVCFQEGHKGTECAANRLTVGLQELSVEDAWKMLEDADKDKDVDSIKKAILAYAKAYPDVTFEELEGVFREAPMSTYLIAKEQQVSDTHTIVNLQGKADQKYVVSIQFGAKPRRAKFAEGWPSSPEENLTRLVEAGWPMDRMVPKCDNCGQLGHIMKSCPEEKREKEQVIMSCGNCNEPGHRNRDCLKLRKTRGKTCKNCGSPDHIAKECDQPRNMDNVECRECGEMGHDSRGCPTKPPDVCRNCGEEGHRKNECTNERVMQCRNCDEWGHASRECEKPKDWSRVTCSNCEEKGHGAKRCPNPPRVVEPEEDGAGDDGGW</sequence>
<keyword evidence="2" id="KW-1185">Reference proteome</keyword>
<dbReference type="Proteomes" id="UP001281147">
    <property type="component" value="Unassembled WGS sequence"/>
</dbReference>
<gene>
    <name evidence="1" type="ORF">LTR37_007788</name>
</gene>
<evidence type="ECO:0000313" key="2">
    <source>
        <dbReference type="Proteomes" id="UP001281147"/>
    </source>
</evidence>
<reference evidence="1" key="1">
    <citation type="submission" date="2023-07" db="EMBL/GenBank/DDBJ databases">
        <title>Black Yeasts Isolated from many extreme environments.</title>
        <authorList>
            <person name="Coleine C."/>
            <person name="Stajich J.E."/>
            <person name="Selbmann L."/>
        </authorList>
    </citation>
    <scope>NUCLEOTIDE SEQUENCE</scope>
    <source>
        <strain evidence="1">CCFEE 5714</strain>
    </source>
</reference>
<dbReference type="EMBL" id="JAUTXU010000055">
    <property type="protein sequence ID" value="KAK3714482.1"/>
    <property type="molecule type" value="Genomic_DNA"/>
</dbReference>
<accession>A0ACC3ND59</accession>
<evidence type="ECO:0000313" key="1">
    <source>
        <dbReference type="EMBL" id="KAK3714482.1"/>
    </source>
</evidence>
<organism evidence="1 2">
    <name type="scientific">Vermiconidia calcicola</name>
    <dbReference type="NCBI Taxonomy" id="1690605"/>
    <lineage>
        <taxon>Eukaryota</taxon>
        <taxon>Fungi</taxon>
        <taxon>Dikarya</taxon>
        <taxon>Ascomycota</taxon>
        <taxon>Pezizomycotina</taxon>
        <taxon>Dothideomycetes</taxon>
        <taxon>Dothideomycetidae</taxon>
        <taxon>Mycosphaerellales</taxon>
        <taxon>Extremaceae</taxon>
        <taxon>Vermiconidia</taxon>
    </lineage>
</organism>
<name>A0ACC3ND59_9PEZI</name>
<proteinExistence type="predicted"/>
<comment type="caution">
    <text evidence="1">The sequence shown here is derived from an EMBL/GenBank/DDBJ whole genome shotgun (WGS) entry which is preliminary data.</text>
</comment>